<organism evidence="3 4">
    <name type="scientific">Oceanobacillus zhaokaii</name>
    <dbReference type="NCBI Taxonomy" id="2052660"/>
    <lineage>
        <taxon>Bacteria</taxon>
        <taxon>Bacillati</taxon>
        <taxon>Bacillota</taxon>
        <taxon>Bacilli</taxon>
        <taxon>Bacillales</taxon>
        <taxon>Bacillaceae</taxon>
        <taxon>Oceanobacillus</taxon>
    </lineage>
</organism>
<gene>
    <name evidence="3" type="ORF">CUC15_11215</name>
</gene>
<keyword evidence="2" id="KW-1133">Transmembrane helix</keyword>
<accession>A0A345PHH7</accession>
<evidence type="ECO:0000256" key="1">
    <source>
        <dbReference type="SAM" id="MobiDB-lite"/>
    </source>
</evidence>
<proteinExistence type="predicted"/>
<evidence type="ECO:0000313" key="4">
    <source>
        <dbReference type="Proteomes" id="UP000253908"/>
    </source>
</evidence>
<keyword evidence="2" id="KW-0812">Transmembrane</keyword>
<name>A0A345PHH7_9BACI</name>
<dbReference type="Proteomes" id="UP000253908">
    <property type="component" value="Chromosome"/>
</dbReference>
<feature type="region of interest" description="Disordered" evidence="1">
    <location>
        <begin position="122"/>
        <end position="143"/>
    </location>
</feature>
<protein>
    <recommendedName>
        <fullName evidence="5">Competence protein ComG</fullName>
    </recommendedName>
</protein>
<evidence type="ECO:0008006" key="5">
    <source>
        <dbReference type="Google" id="ProtNLM"/>
    </source>
</evidence>
<keyword evidence="4" id="KW-1185">Reference proteome</keyword>
<dbReference type="KEGG" id="ocn:CUC15_11215"/>
<sequence length="143" mass="16753">MKKGLSFMNNEKGFFLPYVLFIIAIVYIIVTTNIAMYRNDLQLTENQIEQVKIETLFQMQREQFKQEVQKHGLPSSETTYHFPDGKAKIAIIRSENQTHELNVSITTNNNHRYTIINTLTTSDNHPNLRNEDYPSIQEKPIHQ</sequence>
<keyword evidence="2" id="KW-0472">Membrane</keyword>
<dbReference type="AlphaFoldDB" id="A0A345PHH7"/>
<feature type="transmembrane region" description="Helical" evidence="2">
    <location>
        <begin position="15"/>
        <end position="37"/>
    </location>
</feature>
<reference evidence="4" key="1">
    <citation type="submission" date="2017-11" db="EMBL/GenBank/DDBJ databases">
        <authorList>
            <person name="Zhu W."/>
        </authorList>
    </citation>
    <scope>NUCLEOTIDE SEQUENCE [LARGE SCALE GENOMIC DNA]</scope>
    <source>
        <strain evidence="4">160</strain>
    </source>
</reference>
<dbReference type="EMBL" id="CP024848">
    <property type="protein sequence ID" value="AXI09457.1"/>
    <property type="molecule type" value="Genomic_DNA"/>
</dbReference>
<evidence type="ECO:0000313" key="3">
    <source>
        <dbReference type="EMBL" id="AXI09457.1"/>
    </source>
</evidence>
<dbReference type="OrthoDB" id="2973795at2"/>
<evidence type="ECO:0000256" key="2">
    <source>
        <dbReference type="SAM" id="Phobius"/>
    </source>
</evidence>